<evidence type="ECO:0000313" key="4">
    <source>
        <dbReference type="EMBL" id="SPM36070.1"/>
    </source>
</evidence>
<dbReference type="InterPro" id="IPR000182">
    <property type="entry name" value="GNAT_dom"/>
</dbReference>
<dbReference type="CDD" id="cd04301">
    <property type="entry name" value="NAT_SF"/>
    <property type="match status" value="1"/>
</dbReference>
<keyword evidence="2 4" id="KW-0012">Acyltransferase</keyword>
<keyword evidence="5" id="KW-1185">Reference proteome</keyword>
<dbReference type="STRING" id="1841860.GCA_900157375_03912"/>
<proteinExistence type="predicted"/>
<dbReference type="PANTHER" id="PTHR43072:SF23">
    <property type="entry name" value="UPF0039 PROTEIN C11D3.02C"/>
    <property type="match status" value="1"/>
</dbReference>
<dbReference type="PROSITE" id="PS51186">
    <property type="entry name" value="GNAT"/>
    <property type="match status" value="1"/>
</dbReference>
<keyword evidence="1 4" id="KW-0808">Transferase</keyword>
<feature type="domain" description="N-acetyltransferase" evidence="3">
    <location>
        <begin position="23"/>
        <end position="182"/>
    </location>
</feature>
<name>A0A2U3NX25_9MYCO</name>
<dbReference type="PANTHER" id="PTHR43072">
    <property type="entry name" value="N-ACETYLTRANSFERASE"/>
    <property type="match status" value="1"/>
</dbReference>
<dbReference type="Pfam" id="PF13420">
    <property type="entry name" value="Acetyltransf_4"/>
    <property type="match status" value="1"/>
</dbReference>
<dbReference type="EMBL" id="FUFA01000005">
    <property type="protein sequence ID" value="SPM36070.1"/>
    <property type="molecule type" value="Genomic_DNA"/>
</dbReference>
<reference evidence="4 5" key="1">
    <citation type="submission" date="2017-01" db="EMBL/GenBank/DDBJ databases">
        <authorList>
            <consortium name="Urmite Genomes"/>
        </authorList>
    </citation>
    <scope>NUCLEOTIDE SEQUENCE [LARGE SCALE GENOMIC DNA]</scope>
    <source>
        <strain evidence="4 5">AB57</strain>
    </source>
</reference>
<gene>
    <name evidence="4" type="ORF">MRAB57_3909</name>
</gene>
<dbReference type="Proteomes" id="UP000240988">
    <property type="component" value="Unassembled WGS sequence"/>
</dbReference>
<accession>A0A2U3NX25</accession>
<sequence length="197" mass="22278">MRCTRICSPISVGDWHTAGMDVSGVRQASAQDAAACIAIYRPYVENTAISWELEVPSVEEMAARITAARTTHEWLILEDDGQAIGFAYGHTLYRLPTYQWSAETGIYVDPDRHREGGGRKLYTRLLQRLTERGYRRAFAGITQPNEASNEFHRSFGFVNAGLYRRVEWKLDRWHDVAWLQLDLSGADDAEKAPGLIS</sequence>
<dbReference type="InterPro" id="IPR016181">
    <property type="entry name" value="Acyl_CoA_acyltransferase"/>
</dbReference>
<evidence type="ECO:0000313" key="5">
    <source>
        <dbReference type="Proteomes" id="UP000240988"/>
    </source>
</evidence>
<organism evidence="4 5">
    <name type="scientific">Mycobacterium rhizamassiliense</name>
    <dbReference type="NCBI Taxonomy" id="1841860"/>
    <lineage>
        <taxon>Bacteria</taxon>
        <taxon>Bacillati</taxon>
        <taxon>Actinomycetota</taxon>
        <taxon>Actinomycetes</taxon>
        <taxon>Mycobacteriales</taxon>
        <taxon>Mycobacteriaceae</taxon>
        <taxon>Mycobacterium</taxon>
    </lineage>
</organism>
<dbReference type="AlphaFoldDB" id="A0A2U3NX25"/>
<evidence type="ECO:0000256" key="1">
    <source>
        <dbReference type="ARBA" id="ARBA00022679"/>
    </source>
</evidence>
<dbReference type="SUPFAM" id="SSF55729">
    <property type="entry name" value="Acyl-CoA N-acyltransferases (Nat)"/>
    <property type="match status" value="1"/>
</dbReference>
<protein>
    <submittedName>
        <fullName evidence="4">L-amino acid N-acyltransferase YncA</fullName>
    </submittedName>
</protein>
<evidence type="ECO:0000259" key="3">
    <source>
        <dbReference type="PROSITE" id="PS51186"/>
    </source>
</evidence>
<evidence type="ECO:0000256" key="2">
    <source>
        <dbReference type="ARBA" id="ARBA00023315"/>
    </source>
</evidence>
<dbReference type="GO" id="GO:0016747">
    <property type="term" value="F:acyltransferase activity, transferring groups other than amino-acyl groups"/>
    <property type="evidence" value="ECO:0007669"/>
    <property type="project" value="InterPro"/>
</dbReference>
<dbReference type="Gene3D" id="3.40.630.30">
    <property type="match status" value="1"/>
</dbReference>